<dbReference type="AlphaFoldDB" id="A0A2P2P404"/>
<accession>A0A2P2P404</accession>
<dbReference type="EMBL" id="GGEC01068973">
    <property type="protein sequence ID" value="MBX49457.1"/>
    <property type="molecule type" value="Transcribed_RNA"/>
</dbReference>
<name>A0A2P2P404_RHIMU</name>
<evidence type="ECO:0000313" key="1">
    <source>
        <dbReference type="EMBL" id="MBX49457.1"/>
    </source>
</evidence>
<protein>
    <submittedName>
        <fullName evidence="1">Uncharacterized protein MANES_06G098900</fullName>
    </submittedName>
</protein>
<proteinExistence type="predicted"/>
<sequence>MLRMLTMKWRMIAIVLDLGEGSMGRTHQRSQSLTRLSLLSEA</sequence>
<reference evidence="1" key="1">
    <citation type="submission" date="2018-02" db="EMBL/GenBank/DDBJ databases">
        <title>Rhizophora mucronata_Transcriptome.</title>
        <authorList>
            <person name="Meera S.P."/>
            <person name="Sreeshan A."/>
            <person name="Augustine A."/>
        </authorList>
    </citation>
    <scope>NUCLEOTIDE SEQUENCE</scope>
    <source>
        <tissue evidence="1">Leaf</tissue>
    </source>
</reference>
<organism evidence="1">
    <name type="scientific">Rhizophora mucronata</name>
    <name type="common">Asiatic mangrove</name>
    <dbReference type="NCBI Taxonomy" id="61149"/>
    <lineage>
        <taxon>Eukaryota</taxon>
        <taxon>Viridiplantae</taxon>
        <taxon>Streptophyta</taxon>
        <taxon>Embryophyta</taxon>
        <taxon>Tracheophyta</taxon>
        <taxon>Spermatophyta</taxon>
        <taxon>Magnoliopsida</taxon>
        <taxon>eudicotyledons</taxon>
        <taxon>Gunneridae</taxon>
        <taxon>Pentapetalae</taxon>
        <taxon>rosids</taxon>
        <taxon>fabids</taxon>
        <taxon>Malpighiales</taxon>
        <taxon>Rhizophoraceae</taxon>
        <taxon>Rhizophora</taxon>
    </lineage>
</organism>